<sequence>MTTPGARAAGKSTALTPTGPHTAEPNPSTDGRSAPESRRPKGVPSVCLPESRSAIDGRTIVGGLRITAPRGAVPTATSWCACGRDRSAVGHRRIAALVTDHTHHRTVCPHHVAAAHRRNVA</sequence>
<feature type="region of interest" description="Disordered" evidence="1">
    <location>
        <begin position="1"/>
        <end position="51"/>
    </location>
</feature>
<keyword evidence="3" id="KW-1185">Reference proteome</keyword>
<accession>A0A5B8IJG7</accession>
<name>A0A5B8IJG7_9ACTN</name>
<reference evidence="2 3" key="1">
    <citation type="submission" date="2019-07" db="EMBL/GenBank/DDBJ databases">
        <authorList>
            <person name="Zhu P."/>
        </authorList>
    </citation>
    <scope>NUCLEOTIDE SEQUENCE [LARGE SCALE GENOMIC DNA]</scope>
    <source>
        <strain evidence="2 3">SSL-25</strain>
    </source>
</reference>
<dbReference type="RefSeq" id="WP_146480866.1">
    <property type="nucleotide sequence ID" value="NZ_CP042266.1"/>
</dbReference>
<dbReference type="AlphaFoldDB" id="A0A5B8IJG7"/>
<evidence type="ECO:0000256" key="1">
    <source>
        <dbReference type="SAM" id="MobiDB-lite"/>
    </source>
</evidence>
<gene>
    <name evidence="2" type="ORF">FQU76_14445</name>
</gene>
<proteinExistence type="predicted"/>
<dbReference type="EMBL" id="CP042266">
    <property type="protein sequence ID" value="QDY77529.1"/>
    <property type="molecule type" value="Genomic_DNA"/>
</dbReference>
<dbReference type="KEGG" id="sqz:FQU76_14445"/>
<protein>
    <submittedName>
        <fullName evidence="2">Uncharacterized protein</fullName>
    </submittedName>
</protein>
<dbReference type="Proteomes" id="UP000320580">
    <property type="component" value="Chromosome"/>
</dbReference>
<evidence type="ECO:0000313" key="3">
    <source>
        <dbReference type="Proteomes" id="UP000320580"/>
    </source>
</evidence>
<dbReference type="OrthoDB" id="4307204at2"/>
<organism evidence="2 3">
    <name type="scientific">Streptomyces qinzhouensis</name>
    <dbReference type="NCBI Taxonomy" id="2599401"/>
    <lineage>
        <taxon>Bacteria</taxon>
        <taxon>Bacillati</taxon>
        <taxon>Actinomycetota</taxon>
        <taxon>Actinomycetes</taxon>
        <taxon>Kitasatosporales</taxon>
        <taxon>Streptomycetaceae</taxon>
        <taxon>Streptomyces</taxon>
    </lineage>
</organism>
<evidence type="ECO:0000313" key="2">
    <source>
        <dbReference type="EMBL" id="QDY77529.1"/>
    </source>
</evidence>